<dbReference type="Gene3D" id="2.60.410.10">
    <property type="entry name" value="D-Ala-D-Ala carboxypeptidase, C-terminal domain"/>
    <property type="match status" value="1"/>
</dbReference>
<comment type="caution">
    <text evidence="15">The sequence shown here is derived from an EMBL/GenBank/DDBJ whole genome shotgun (WGS) entry which is preliminary data.</text>
</comment>
<evidence type="ECO:0000256" key="5">
    <source>
        <dbReference type="ARBA" id="ARBA00022645"/>
    </source>
</evidence>
<evidence type="ECO:0000256" key="6">
    <source>
        <dbReference type="ARBA" id="ARBA00022670"/>
    </source>
</evidence>
<dbReference type="InterPro" id="IPR012907">
    <property type="entry name" value="Peptidase_S11_C"/>
</dbReference>
<dbReference type="GeneID" id="31772628"/>
<proteinExistence type="inferred from homology"/>
<evidence type="ECO:0000313" key="16">
    <source>
        <dbReference type="Proteomes" id="UP000196803"/>
    </source>
</evidence>
<gene>
    <name evidence="15" type="ORF">SAMN05216240_1815</name>
</gene>
<comment type="pathway">
    <text evidence="2">Cell wall biogenesis; peptidoglycan biosynthesis.</text>
</comment>
<keyword evidence="8" id="KW-0378">Hydrolase</keyword>
<dbReference type="GO" id="GO:0004180">
    <property type="term" value="F:carboxypeptidase activity"/>
    <property type="evidence" value="ECO:0007669"/>
    <property type="project" value="UniProtKB-KW"/>
</dbReference>
<dbReference type="Pfam" id="PF07943">
    <property type="entry name" value="PBP5_C"/>
    <property type="match status" value="1"/>
</dbReference>
<dbReference type="EMBL" id="FXXC01000001">
    <property type="protein sequence ID" value="SMR93913.1"/>
    <property type="molecule type" value="Genomic_DNA"/>
</dbReference>
<keyword evidence="6" id="KW-0645">Protease</keyword>
<keyword evidence="11" id="KW-0961">Cell wall biogenesis/degradation</keyword>
<evidence type="ECO:0000256" key="9">
    <source>
        <dbReference type="ARBA" id="ARBA00022960"/>
    </source>
</evidence>
<sequence>MKARVFVLIFALIITTAFGKICYANEKKNLPQLSSKSAIAIEWVTGKILFEKNKDLKLPMASTTKIMTAILVLENCDVNKEIEIPPQAVGVPGSSMYLEKGEKLKIIDLLYGLMLSSGNDAAVALAIATAGDVKRFVKLMNKKAKDLGLSNTVFSSPHGLEQGQHYTTAHDLAKLTAYAMRNPIFRQIVKTKDIEVPWTTRPYNRILRNKNKMLRLYPGADGVKTGFTKKAGRCLVTSVCRDDFRVICVVLNAPDMWNDTQKILNYCYNNFKVVKLLPDEMGYVKVKNGKSDWVKVGTTYKCYWVVESSCLPKLDVILQVAEAPIEKNKVIGRLNVYLKNEKQSLPLVALQECPRKSLWDRIKEKLFENRIK</sequence>
<dbReference type="PANTHER" id="PTHR21581:SF33">
    <property type="entry name" value="D-ALANYL-D-ALANINE CARBOXYPEPTIDASE DACB"/>
    <property type="match status" value="1"/>
</dbReference>
<evidence type="ECO:0000256" key="12">
    <source>
        <dbReference type="ARBA" id="ARBA00034000"/>
    </source>
</evidence>
<dbReference type="InterPro" id="IPR015956">
    <property type="entry name" value="Peniciliin-bd_prot_C_sf"/>
</dbReference>
<feature type="domain" description="Peptidase S11 D-Ala-D-Ala carboxypeptidase A C-terminal" evidence="14">
    <location>
        <begin position="271"/>
        <end position="355"/>
    </location>
</feature>
<keyword evidence="10" id="KW-0573">Peptidoglycan synthesis</keyword>
<comment type="function">
    <text evidence="1">Removes C-terminal D-alanyl residues from sugar-peptide cell wall precursors.</text>
</comment>
<dbReference type="EC" id="3.4.16.4" evidence="4"/>
<dbReference type="InterPro" id="IPR018044">
    <property type="entry name" value="Peptidase_S11"/>
</dbReference>
<dbReference type="SUPFAM" id="SSF56601">
    <property type="entry name" value="beta-lactamase/transpeptidase-like"/>
    <property type="match status" value="1"/>
</dbReference>
<comment type="similarity">
    <text evidence="3 13">Belongs to the peptidase S11 family.</text>
</comment>
<comment type="catalytic activity">
    <reaction evidence="12">
        <text>Preferential cleavage: (Ac)2-L-Lys-D-Ala-|-D-Ala. Also transpeptidation of peptidyl-alanyl moieties that are N-acyl substituents of D-alanine.</text>
        <dbReference type="EC" id="3.4.16.4"/>
    </reaction>
</comment>
<evidence type="ECO:0000256" key="2">
    <source>
        <dbReference type="ARBA" id="ARBA00004752"/>
    </source>
</evidence>
<keyword evidence="7" id="KW-0732">Signal</keyword>
<dbReference type="SMART" id="SM00936">
    <property type="entry name" value="PBP5_C"/>
    <property type="match status" value="1"/>
</dbReference>
<dbReference type="InterPro" id="IPR037167">
    <property type="entry name" value="Peptidase_S11_C_sf"/>
</dbReference>
<dbReference type="InterPro" id="IPR012338">
    <property type="entry name" value="Beta-lactam/transpept-like"/>
</dbReference>
<keyword evidence="16" id="KW-1185">Reference proteome</keyword>
<dbReference type="PANTHER" id="PTHR21581">
    <property type="entry name" value="D-ALANYL-D-ALANINE CARBOXYPEPTIDASE"/>
    <property type="match status" value="1"/>
</dbReference>
<name>A0ABY1S944_CALBS</name>
<dbReference type="Proteomes" id="UP000196803">
    <property type="component" value="Unassembled WGS sequence"/>
</dbReference>
<evidence type="ECO:0000313" key="15">
    <source>
        <dbReference type="EMBL" id="SMR93913.1"/>
    </source>
</evidence>
<dbReference type="SUPFAM" id="SSF69189">
    <property type="entry name" value="Penicillin-binding protein associated domain"/>
    <property type="match status" value="1"/>
</dbReference>
<dbReference type="Pfam" id="PF00768">
    <property type="entry name" value="Peptidase_S11"/>
    <property type="match status" value="1"/>
</dbReference>
<reference evidence="15 16" key="1">
    <citation type="submission" date="2017-05" db="EMBL/GenBank/DDBJ databases">
        <authorList>
            <person name="Varghese N."/>
            <person name="Submissions S."/>
        </authorList>
    </citation>
    <scope>NUCLEOTIDE SEQUENCE [LARGE SCALE GENOMIC DNA]</scope>
    <source>
        <strain evidence="15 16">MACB1020</strain>
    </source>
</reference>
<dbReference type="RefSeq" id="WP_015907764.1">
    <property type="nucleotide sequence ID" value="NZ_FUZJ01000001.1"/>
</dbReference>
<dbReference type="InterPro" id="IPR001967">
    <property type="entry name" value="Peptidase_S11_N"/>
</dbReference>
<evidence type="ECO:0000256" key="8">
    <source>
        <dbReference type="ARBA" id="ARBA00022801"/>
    </source>
</evidence>
<evidence type="ECO:0000256" key="1">
    <source>
        <dbReference type="ARBA" id="ARBA00003217"/>
    </source>
</evidence>
<evidence type="ECO:0000256" key="4">
    <source>
        <dbReference type="ARBA" id="ARBA00012448"/>
    </source>
</evidence>
<evidence type="ECO:0000256" key="10">
    <source>
        <dbReference type="ARBA" id="ARBA00022984"/>
    </source>
</evidence>
<evidence type="ECO:0000259" key="14">
    <source>
        <dbReference type="SMART" id="SM00936"/>
    </source>
</evidence>
<dbReference type="PRINTS" id="PR00725">
    <property type="entry name" value="DADACBPTASE1"/>
</dbReference>
<keyword evidence="5 15" id="KW-0121">Carboxypeptidase</keyword>
<organism evidence="15 16">
    <name type="scientific">Caldicellulosiruptor bescii</name>
    <name type="common">Anaerocellum thermophilum</name>
    <dbReference type="NCBI Taxonomy" id="31899"/>
    <lineage>
        <taxon>Bacteria</taxon>
        <taxon>Bacillati</taxon>
        <taxon>Bacillota</taxon>
        <taxon>Bacillota incertae sedis</taxon>
        <taxon>Caldicellulosiruptorales</taxon>
        <taxon>Caldicellulosiruptoraceae</taxon>
        <taxon>Caldicellulosiruptor</taxon>
    </lineage>
</organism>
<dbReference type="Gene3D" id="3.40.710.10">
    <property type="entry name" value="DD-peptidase/beta-lactamase superfamily"/>
    <property type="match status" value="1"/>
</dbReference>
<evidence type="ECO:0000256" key="7">
    <source>
        <dbReference type="ARBA" id="ARBA00022729"/>
    </source>
</evidence>
<evidence type="ECO:0000256" key="3">
    <source>
        <dbReference type="ARBA" id="ARBA00007164"/>
    </source>
</evidence>
<accession>A0ABY1S944</accession>
<evidence type="ECO:0000256" key="11">
    <source>
        <dbReference type="ARBA" id="ARBA00023316"/>
    </source>
</evidence>
<evidence type="ECO:0000256" key="13">
    <source>
        <dbReference type="RuleBase" id="RU004016"/>
    </source>
</evidence>
<protein>
    <recommendedName>
        <fullName evidence="4">serine-type D-Ala-D-Ala carboxypeptidase</fullName>
        <ecNumber evidence="4">3.4.16.4</ecNumber>
    </recommendedName>
</protein>
<keyword evidence="9" id="KW-0133">Cell shape</keyword>